<dbReference type="InterPro" id="IPR036259">
    <property type="entry name" value="MFS_trans_sf"/>
</dbReference>
<evidence type="ECO:0000256" key="18">
    <source>
        <dbReference type="SAM" id="MobiDB-lite"/>
    </source>
</evidence>
<feature type="transmembrane region" description="Helical" evidence="19">
    <location>
        <begin position="112"/>
        <end position="130"/>
    </location>
</feature>
<evidence type="ECO:0000313" key="20">
    <source>
        <dbReference type="Proteomes" id="UP000694906"/>
    </source>
</evidence>
<dbReference type="GO" id="GO:0016323">
    <property type="term" value="C:basolateral plasma membrane"/>
    <property type="evidence" value="ECO:0007669"/>
    <property type="project" value="UniProtKB-ARBA"/>
</dbReference>
<name>A0AAX6SQR3_HETGA</name>
<dbReference type="Pfam" id="PF01733">
    <property type="entry name" value="Nucleoside_tran"/>
    <property type="match status" value="1"/>
</dbReference>
<feature type="transmembrane region" description="Helical" evidence="19">
    <location>
        <begin position="192"/>
        <end position="212"/>
    </location>
</feature>
<evidence type="ECO:0000256" key="1">
    <source>
        <dbReference type="ARBA" id="ARBA00004424"/>
    </source>
</evidence>
<evidence type="ECO:0000256" key="13">
    <source>
        <dbReference type="ARBA" id="ARBA00037001"/>
    </source>
</evidence>
<evidence type="ECO:0000256" key="17">
    <source>
        <dbReference type="ARBA" id="ARBA00081066"/>
    </source>
</evidence>
<comment type="catalytic activity">
    <reaction evidence="8">
        <text>serotonin(out) = serotonin(in)</text>
        <dbReference type="Rhea" id="RHEA:73867"/>
        <dbReference type="ChEBI" id="CHEBI:350546"/>
    </reaction>
</comment>
<feature type="transmembrane region" description="Helical" evidence="19">
    <location>
        <begin position="339"/>
        <end position="358"/>
    </location>
</feature>
<dbReference type="PANTHER" id="PTHR10332">
    <property type="entry name" value="EQUILIBRATIVE NUCLEOSIDE TRANSPORTER"/>
    <property type="match status" value="1"/>
</dbReference>
<dbReference type="GO" id="GO:0016324">
    <property type="term" value="C:apical plasma membrane"/>
    <property type="evidence" value="ECO:0007669"/>
    <property type="project" value="UniProtKB-SubCell"/>
</dbReference>
<dbReference type="GO" id="GO:0005326">
    <property type="term" value="F:neurotransmitter transmembrane transporter activity"/>
    <property type="evidence" value="ECO:0007669"/>
    <property type="project" value="UniProtKB-ARBA"/>
</dbReference>
<evidence type="ECO:0000256" key="19">
    <source>
        <dbReference type="SAM" id="Phobius"/>
    </source>
</evidence>
<comment type="catalytic activity">
    <reaction evidence="10">
        <text>guanidine(out) = guanidine(in)</text>
        <dbReference type="Rhea" id="RHEA:73883"/>
        <dbReference type="ChEBI" id="CHEBI:30087"/>
    </reaction>
</comment>
<reference evidence="21" key="1">
    <citation type="submission" date="2025-08" db="UniProtKB">
        <authorList>
            <consortium name="RefSeq"/>
        </authorList>
    </citation>
    <scope>IDENTIFICATION</scope>
</reference>
<sequence>MGSVGSQRLKEPSVAGTPDRSMGTSFSFDSFQLEGTSAMVEATQDQGIRARAIPSLMDSVVEEPVPEDRYHAIYFAMLLAGVGFLLPYNSFITDVDYLHHKFPGTSIVFDMSLTYILVALAAVLLNNVLVERLSLHSRITTVQQSSFYGYTGMLPKRYTQGVMTGESTAGVMISLSRILTKLLLPDERASTLIFFLVSVGLELLCFLLHLLVRRSRFVLYYTTRPSDSCRAGYRVHHDVATGDIHFEHHAPALAGSGSPKDSPAHEVTCGGGSAYVRFDVPRARAERSWPSFRALLLHRYVVARVIWADMLSIAVTYFITLCLFPGLESEIRHCVLGEWLPILVMAVFNLSDFVGKILAALPVDWRGTHLLACSCLRVVFIPLFILCVYPSGAPALRHPAWPCVFSLLMGISNGYFGSVPMILAAGKVSPQQRELAGNTMTVSYMSGLTLGSAVAYCTYSLTRDAHSSCFRAATAANGSLLMGP</sequence>
<feature type="transmembrane region" description="Helical" evidence="19">
    <location>
        <begin position="301"/>
        <end position="327"/>
    </location>
</feature>
<dbReference type="GO" id="GO:0051620">
    <property type="term" value="P:norepinephrine uptake"/>
    <property type="evidence" value="ECO:0007669"/>
    <property type="project" value="UniProtKB-ARBA"/>
</dbReference>
<dbReference type="GO" id="GO:0098793">
    <property type="term" value="C:presynapse"/>
    <property type="evidence" value="ECO:0007669"/>
    <property type="project" value="GOC"/>
</dbReference>
<keyword evidence="6 19" id="KW-0472">Membrane</keyword>
<evidence type="ECO:0000256" key="12">
    <source>
        <dbReference type="ARBA" id="ARBA00036998"/>
    </source>
</evidence>
<dbReference type="InterPro" id="IPR002259">
    <property type="entry name" value="Eqnu_transpt"/>
</dbReference>
<dbReference type="SUPFAM" id="SSF103473">
    <property type="entry name" value="MFS general substrate transporter"/>
    <property type="match status" value="1"/>
</dbReference>
<dbReference type="GO" id="GO:0032238">
    <property type="term" value="P:adenosine transport"/>
    <property type="evidence" value="ECO:0007669"/>
    <property type="project" value="UniProtKB-ARBA"/>
</dbReference>
<comment type="subcellular location">
    <subcellularLocation>
        <location evidence="1">Apical cell membrane</location>
        <topology evidence="1">Multi-pass membrane protein</topology>
    </subcellularLocation>
</comment>
<evidence type="ECO:0000256" key="6">
    <source>
        <dbReference type="ARBA" id="ARBA00023136"/>
    </source>
</evidence>
<evidence type="ECO:0000256" key="4">
    <source>
        <dbReference type="ARBA" id="ARBA00022692"/>
    </source>
</evidence>
<dbReference type="GO" id="GO:0042908">
    <property type="term" value="P:xenobiotic transport"/>
    <property type="evidence" value="ECO:0007669"/>
    <property type="project" value="UniProtKB-ARBA"/>
</dbReference>
<comment type="catalytic activity">
    <reaction evidence="11">
        <text>(R)-noradrenaline(out) = (R)-noradrenaline(in)</text>
        <dbReference type="Rhea" id="RHEA:73871"/>
        <dbReference type="ChEBI" id="CHEBI:72587"/>
    </reaction>
</comment>
<evidence type="ECO:0000256" key="3">
    <source>
        <dbReference type="ARBA" id="ARBA00022448"/>
    </source>
</evidence>
<feature type="transmembrane region" description="Helical" evidence="19">
    <location>
        <begin position="404"/>
        <end position="425"/>
    </location>
</feature>
<dbReference type="FunFam" id="1.20.1250.20:FF:000255">
    <property type="entry name" value="Solute carrier family 29 member 4"/>
    <property type="match status" value="1"/>
</dbReference>
<evidence type="ECO:0000256" key="11">
    <source>
        <dbReference type="ARBA" id="ARBA00036845"/>
    </source>
</evidence>
<evidence type="ECO:0000256" key="14">
    <source>
        <dbReference type="ARBA" id="ARBA00051479"/>
    </source>
</evidence>
<organism evidence="20 21">
    <name type="scientific">Heterocephalus glaber</name>
    <name type="common">Naked mole rat</name>
    <dbReference type="NCBI Taxonomy" id="10181"/>
    <lineage>
        <taxon>Eukaryota</taxon>
        <taxon>Metazoa</taxon>
        <taxon>Chordata</taxon>
        <taxon>Craniata</taxon>
        <taxon>Vertebrata</taxon>
        <taxon>Euteleostomi</taxon>
        <taxon>Mammalia</taxon>
        <taxon>Eutheria</taxon>
        <taxon>Euarchontoglires</taxon>
        <taxon>Glires</taxon>
        <taxon>Rodentia</taxon>
        <taxon>Hystricomorpha</taxon>
        <taxon>Bathyergidae</taxon>
        <taxon>Heterocephalus</taxon>
    </lineage>
</organism>
<evidence type="ECO:0000256" key="5">
    <source>
        <dbReference type="ARBA" id="ARBA00022989"/>
    </source>
</evidence>
<evidence type="ECO:0000256" key="8">
    <source>
        <dbReference type="ARBA" id="ARBA00036470"/>
    </source>
</evidence>
<evidence type="ECO:0000256" key="10">
    <source>
        <dbReference type="ARBA" id="ARBA00036754"/>
    </source>
</evidence>
<dbReference type="GeneID" id="101719087"/>
<dbReference type="RefSeq" id="XP_021110317.1">
    <property type="nucleotide sequence ID" value="XM_021254658.1"/>
</dbReference>
<comment type="catalytic activity">
    <reaction evidence="9">
        <text>dopamine(out) = dopamine(in)</text>
        <dbReference type="Rhea" id="RHEA:73863"/>
        <dbReference type="ChEBI" id="CHEBI:59905"/>
    </reaction>
</comment>
<comment type="catalytic activity">
    <reaction evidence="14">
        <text>adenosine(in) = adenosine(out)</text>
        <dbReference type="Rhea" id="RHEA:75343"/>
        <dbReference type="ChEBI" id="CHEBI:16335"/>
    </reaction>
    <physiologicalReaction direction="left-to-right" evidence="14">
        <dbReference type="Rhea" id="RHEA:75344"/>
    </physiologicalReaction>
    <physiologicalReaction direction="right-to-left" evidence="14">
        <dbReference type="Rhea" id="RHEA:75345"/>
    </physiologicalReaction>
</comment>
<dbReference type="GO" id="GO:0090494">
    <property type="term" value="P:dopamine uptake"/>
    <property type="evidence" value="ECO:0007669"/>
    <property type="project" value="UniProtKB-ARBA"/>
</dbReference>
<keyword evidence="3" id="KW-0813">Transport</keyword>
<comment type="catalytic activity">
    <reaction evidence="12">
        <text>tyramine(in) = tyramine(out)</text>
        <dbReference type="Rhea" id="RHEA:74783"/>
        <dbReference type="ChEBI" id="CHEBI:327995"/>
    </reaction>
</comment>
<evidence type="ECO:0000256" key="16">
    <source>
        <dbReference type="ARBA" id="ARBA00078904"/>
    </source>
</evidence>
<dbReference type="PANTHER" id="PTHR10332:SF10">
    <property type="entry name" value="EQUILIBRATIVE NUCLEOSIDE TRANSPORTER 4"/>
    <property type="match status" value="1"/>
</dbReference>
<evidence type="ECO:0000313" key="21">
    <source>
        <dbReference type="RefSeq" id="XP_021110317.1"/>
    </source>
</evidence>
<comment type="catalytic activity">
    <reaction evidence="13">
        <text>histamine(out) = histamine(in)</text>
        <dbReference type="Rhea" id="RHEA:73879"/>
        <dbReference type="ChEBI" id="CHEBI:58432"/>
    </reaction>
</comment>
<evidence type="ECO:0000256" key="2">
    <source>
        <dbReference type="ARBA" id="ARBA00007965"/>
    </source>
</evidence>
<evidence type="ECO:0000256" key="9">
    <source>
        <dbReference type="ARBA" id="ARBA00036483"/>
    </source>
</evidence>
<feature type="transmembrane region" description="Helical" evidence="19">
    <location>
        <begin position="370"/>
        <end position="392"/>
    </location>
</feature>
<gene>
    <name evidence="21" type="primary">Slc29a4</name>
</gene>
<comment type="similarity">
    <text evidence="2">Belongs to the SLC29A/ENT transporter (TC 2.A.57) family.</text>
</comment>
<comment type="catalytic activity">
    <reaction evidence="7">
        <text>(R)-adrenaline(out) = (R)-adrenaline(in)</text>
        <dbReference type="Rhea" id="RHEA:73875"/>
        <dbReference type="ChEBI" id="CHEBI:71406"/>
    </reaction>
</comment>
<dbReference type="CTD" id="222962"/>
<evidence type="ECO:0000256" key="15">
    <source>
        <dbReference type="ARBA" id="ARBA00069649"/>
    </source>
</evidence>
<dbReference type="PRINTS" id="PR01130">
    <property type="entry name" value="DERENTRNSPRT"/>
</dbReference>
<evidence type="ECO:0000256" key="7">
    <source>
        <dbReference type="ARBA" id="ARBA00035897"/>
    </source>
</evidence>
<feature type="transmembrane region" description="Helical" evidence="19">
    <location>
        <begin position="72"/>
        <end position="92"/>
    </location>
</feature>
<protein>
    <recommendedName>
        <fullName evidence="15">Equilibrative nucleoside transporter 4</fullName>
    </recommendedName>
    <alternativeName>
        <fullName evidence="16">Plasma membrane monoamine transporter</fullName>
    </alternativeName>
    <alternativeName>
        <fullName evidence="17">Solute carrier family 29 member 4</fullName>
    </alternativeName>
</protein>
<accession>A0AAX6SQR3</accession>
<dbReference type="GO" id="GO:0005337">
    <property type="term" value="F:nucleoside transmembrane transporter activity"/>
    <property type="evidence" value="ECO:0007669"/>
    <property type="project" value="InterPro"/>
</dbReference>
<dbReference type="Proteomes" id="UP000694906">
    <property type="component" value="Unplaced"/>
</dbReference>
<keyword evidence="4 19" id="KW-0812">Transmembrane</keyword>
<keyword evidence="5 19" id="KW-1133">Transmembrane helix</keyword>
<proteinExistence type="inferred from homology"/>
<feature type="region of interest" description="Disordered" evidence="18">
    <location>
        <begin position="1"/>
        <end position="23"/>
    </location>
</feature>
<dbReference type="GO" id="GO:0051610">
    <property type="term" value="P:serotonin uptake"/>
    <property type="evidence" value="ECO:0007669"/>
    <property type="project" value="UniProtKB-ARBA"/>
</dbReference>
<dbReference type="AlphaFoldDB" id="A0AAX6SQR3"/>
<dbReference type="GO" id="GO:0008504">
    <property type="term" value="F:monoamine transmembrane transporter activity"/>
    <property type="evidence" value="ECO:0007669"/>
    <property type="project" value="TreeGrafter"/>
</dbReference>
<keyword evidence="20" id="KW-1185">Reference proteome</keyword>